<sequence>MSGEGPSRQNNNDLSGRFGTQMTLQEPPEENMQREIERLKTFSNWPVDGVSKHELATLGLYFLRPPDVVKCAFCEAHLTNWTSNDDVFIKHLLKNKNCPLLTFNASANVPLDPLALDRVLLSASYGFDTTIEETVAPPLPIHSEYELDDARYQTYSNWPSNKKTPDDLCDAGFFYSGNNDEVICFSCGGSVQDWKEDDCIWEIHAARFNDCDYVKFVKGEAFVKGVKEKYFRDNDTTIQQVQQTQYVAGSSRQVNLYSELDRLNTFANWTNTNVDRQKLAMLGFYFTKAPDCVTCVFCGLTVWQWLATDDELIEHLKHSPNCPLLNLPSKSSNKACKICYGRDYNVAFVPCGHVVACKSCASSVKKCPICRECIKSVTRLYFS</sequence>
<dbReference type="EnsemblMetazoa" id="PPAI002074-RA">
    <property type="protein sequence ID" value="PPAI002074-PA"/>
    <property type="gene ID" value="PPAI002074"/>
</dbReference>
<evidence type="ECO:0000313" key="7">
    <source>
        <dbReference type="Proteomes" id="UP000092462"/>
    </source>
</evidence>
<dbReference type="GO" id="GO:0005634">
    <property type="term" value="C:nucleus"/>
    <property type="evidence" value="ECO:0007669"/>
    <property type="project" value="TreeGrafter"/>
</dbReference>
<dbReference type="VEuPathDB" id="VectorBase:PPAPM1_004150"/>
<keyword evidence="2" id="KW-0479">Metal-binding</keyword>
<name>A0A1B0D401_PHLPP</name>
<evidence type="ECO:0000313" key="6">
    <source>
        <dbReference type="EnsemblMetazoa" id="PPAI002074-PA"/>
    </source>
</evidence>
<dbReference type="AlphaFoldDB" id="A0A1B0D401"/>
<comment type="similarity">
    <text evidence="1">Belongs to the IAP family.</text>
</comment>
<dbReference type="SUPFAM" id="SSF57924">
    <property type="entry name" value="Inhibitor of apoptosis (IAP) repeat"/>
    <property type="match status" value="3"/>
</dbReference>
<reference evidence="6" key="1">
    <citation type="submission" date="2022-08" db="UniProtKB">
        <authorList>
            <consortium name="EnsemblMetazoa"/>
        </authorList>
    </citation>
    <scope>IDENTIFICATION</scope>
    <source>
        <strain evidence="6">Israel</strain>
    </source>
</reference>
<keyword evidence="4" id="KW-0862">Zinc</keyword>
<dbReference type="InterPro" id="IPR001841">
    <property type="entry name" value="Znf_RING"/>
</dbReference>
<dbReference type="PROSITE" id="PS50143">
    <property type="entry name" value="BIR_REPEAT_2"/>
    <property type="match status" value="3"/>
</dbReference>
<dbReference type="FunFam" id="1.10.1170.10:FF:000002">
    <property type="entry name" value="Baculoviral IAP repeat containing 7"/>
    <property type="match status" value="1"/>
</dbReference>
<protein>
    <submittedName>
        <fullName evidence="6">Uncharacterized protein</fullName>
    </submittedName>
</protein>
<dbReference type="Pfam" id="PF13920">
    <property type="entry name" value="zf-C3HC4_3"/>
    <property type="match status" value="1"/>
</dbReference>
<dbReference type="Gene3D" id="3.30.40.10">
    <property type="entry name" value="Zinc/RING finger domain, C3HC4 (zinc finger)"/>
    <property type="match status" value="1"/>
</dbReference>
<dbReference type="InterPro" id="IPR050784">
    <property type="entry name" value="IAP"/>
</dbReference>
<dbReference type="Gene3D" id="1.10.1170.10">
    <property type="entry name" value="Inhibitor Of Apoptosis Protein (2mihbC-IAP-1), Chain A"/>
    <property type="match status" value="3"/>
</dbReference>
<dbReference type="VEuPathDB" id="VectorBase:PPAPM1_006495"/>
<dbReference type="SMART" id="SM00184">
    <property type="entry name" value="RING"/>
    <property type="match status" value="1"/>
</dbReference>
<dbReference type="GO" id="GO:0005737">
    <property type="term" value="C:cytoplasm"/>
    <property type="evidence" value="ECO:0007669"/>
    <property type="project" value="TreeGrafter"/>
</dbReference>
<evidence type="ECO:0000256" key="5">
    <source>
        <dbReference type="SAM" id="MobiDB-lite"/>
    </source>
</evidence>
<accession>A0A1B0D401</accession>
<dbReference type="PANTHER" id="PTHR10044">
    <property type="entry name" value="INHIBITOR OF APOPTOSIS"/>
    <property type="match status" value="1"/>
</dbReference>
<evidence type="ECO:0000256" key="3">
    <source>
        <dbReference type="ARBA" id="ARBA00022771"/>
    </source>
</evidence>
<keyword evidence="7" id="KW-1185">Reference proteome</keyword>
<dbReference type="Proteomes" id="UP000092462">
    <property type="component" value="Unassembled WGS sequence"/>
</dbReference>
<feature type="compositionally biased region" description="Polar residues" evidence="5">
    <location>
        <begin position="7"/>
        <end position="24"/>
    </location>
</feature>
<dbReference type="InterPro" id="IPR013083">
    <property type="entry name" value="Znf_RING/FYVE/PHD"/>
</dbReference>
<evidence type="ECO:0000256" key="4">
    <source>
        <dbReference type="ARBA" id="ARBA00022833"/>
    </source>
</evidence>
<dbReference type="CDD" id="cd00022">
    <property type="entry name" value="BIR"/>
    <property type="match status" value="3"/>
</dbReference>
<dbReference type="PANTHER" id="PTHR10044:SF139">
    <property type="entry name" value="DEATH-ASSOCIATED INHIBITOR OF APOPTOSIS 2"/>
    <property type="match status" value="1"/>
</dbReference>
<dbReference type="PROSITE" id="PS50089">
    <property type="entry name" value="ZF_RING_2"/>
    <property type="match status" value="1"/>
</dbReference>
<evidence type="ECO:0000256" key="1">
    <source>
        <dbReference type="ARBA" id="ARBA00006672"/>
    </source>
</evidence>
<organism evidence="6 7">
    <name type="scientific">Phlebotomus papatasi</name>
    <name type="common">Sandfly</name>
    <dbReference type="NCBI Taxonomy" id="29031"/>
    <lineage>
        <taxon>Eukaryota</taxon>
        <taxon>Metazoa</taxon>
        <taxon>Ecdysozoa</taxon>
        <taxon>Arthropoda</taxon>
        <taxon>Hexapoda</taxon>
        <taxon>Insecta</taxon>
        <taxon>Pterygota</taxon>
        <taxon>Neoptera</taxon>
        <taxon>Endopterygota</taxon>
        <taxon>Diptera</taxon>
        <taxon>Nematocera</taxon>
        <taxon>Psychodoidea</taxon>
        <taxon>Psychodidae</taxon>
        <taxon>Phlebotomus</taxon>
        <taxon>Phlebotomus</taxon>
    </lineage>
</organism>
<evidence type="ECO:0000256" key="2">
    <source>
        <dbReference type="ARBA" id="ARBA00022723"/>
    </source>
</evidence>
<dbReference type="SMART" id="SM00238">
    <property type="entry name" value="BIR"/>
    <property type="match status" value="3"/>
</dbReference>
<dbReference type="InterPro" id="IPR001370">
    <property type="entry name" value="BIR_rpt"/>
</dbReference>
<dbReference type="Pfam" id="PF00653">
    <property type="entry name" value="BIR"/>
    <property type="match status" value="3"/>
</dbReference>
<dbReference type="VEuPathDB" id="VectorBase:PPAI002074"/>
<keyword evidence="3" id="KW-0863">Zinc-finger</keyword>
<dbReference type="CDD" id="cd16510">
    <property type="entry name" value="RING-HC_IAPs"/>
    <property type="match status" value="1"/>
</dbReference>
<proteinExistence type="inferred from homology"/>
<dbReference type="GO" id="GO:0008270">
    <property type="term" value="F:zinc ion binding"/>
    <property type="evidence" value="ECO:0007669"/>
    <property type="project" value="UniProtKB-KW"/>
</dbReference>
<dbReference type="EMBL" id="AJVK01011109">
    <property type="status" value="NOT_ANNOTATED_CDS"/>
    <property type="molecule type" value="Genomic_DNA"/>
</dbReference>
<feature type="region of interest" description="Disordered" evidence="5">
    <location>
        <begin position="1"/>
        <end position="31"/>
    </location>
</feature>
<dbReference type="GO" id="GO:0051726">
    <property type="term" value="P:regulation of cell cycle"/>
    <property type="evidence" value="ECO:0007669"/>
    <property type="project" value="TreeGrafter"/>
</dbReference>